<evidence type="ECO:0000313" key="2">
    <source>
        <dbReference type="Proteomes" id="UP000182961"/>
    </source>
</evidence>
<dbReference type="AlphaFoldDB" id="A0A1I4RCH0"/>
<name>A0A1I4RCH0_9FLAO</name>
<organism evidence="1 2">
    <name type="scientific">Flavobacterium succinicans</name>
    <dbReference type="NCBI Taxonomy" id="29536"/>
    <lineage>
        <taxon>Bacteria</taxon>
        <taxon>Pseudomonadati</taxon>
        <taxon>Bacteroidota</taxon>
        <taxon>Flavobacteriia</taxon>
        <taxon>Flavobacteriales</taxon>
        <taxon>Flavobacteriaceae</taxon>
        <taxon>Flavobacterium</taxon>
    </lineage>
</organism>
<sequence>MLLTNQKTINYEIYNTHERKPPLSFALQRYNGFLYFLAYKIKFNTTFVYY</sequence>
<accession>A0A1I4RCH0</accession>
<dbReference type="Proteomes" id="UP000182961">
    <property type="component" value="Unassembled WGS sequence"/>
</dbReference>
<evidence type="ECO:0000313" key="1">
    <source>
        <dbReference type="EMBL" id="SFM49917.1"/>
    </source>
</evidence>
<reference evidence="2" key="1">
    <citation type="submission" date="2016-10" db="EMBL/GenBank/DDBJ databases">
        <authorList>
            <person name="Varghese N."/>
            <person name="Submissions S."/>
        </authorList>
    </citation>
    <scope>NUCLEOTIDE SEQUENCE [LARGE SCALE GENOMIC DNA]</scope>
    <source>
        <strain evidence="2">DSM 4002</strain>
    </source>
</reference>
<proteinExistence type="predicted"/>
<gene>
    <name evidence="1" type="ORF">SAMN05444143_101302</name>
</gene>
<dbReference type="EMBL" id="FOUT01000001">
    <property type="protein sequence ID" value="SFM49917.1"/>
    <property type="molecule type" value="Genomic_DNA"/>
</dbReference>
<protein>
    <submittedName>
        <fullName evidence="1">Uncharacterized protein</fullName>
    </submittedName>
</protein>
<keyword evidence="2" id="KW-1185">Reference proteome</keyword>